<evidence type="ECO:0000256" key="14">
    <source>
        <dbReference type="ARBA" id="ARBA00023180"/>
    </source>
</evidence>
<feature type="signal peptide" evidence="20">
    <location>
        <begin position="1"/>
        <end position="26"/>
    </location>
</feature>
<name>A0AAJ7L825_9ACAR</name>
<feature type="active site" evidence="16">
    <location>
        <position position="489"/>
    </location>
</feature>
<evidence type="ECO:0000256" key="18">
    <source>
        <dbReference type="PIRSR" id="PIRSR017205-3"/>
    </source>
</evidence>
<keyword evidence="6" id="KW-0285">Flavoprotein</keyword>
<keyword evidence="15" id="KW-0676">Redox-active center</keyword>
<dbReference type="PANTHER" id="PTHR12613">
    <property type="entry name" value="ERO1-RELATED"/>
    <property type="match status" value="1"/>
</dbReference>
<evidence type="ECO:0000256" key="7">
    <source>
        <dbReference type="ARBA" id="ARBA00022729"/>
    </source>
</evidence>
<feature type="region of interest" description="Disordered" evidence="19">
    <location>
        <begin position="196"/>
        <end position="241"/>
    </location>
</feature>
<feature type="chain" id="PRO_5042502804" evidence="20">
    <location>
        <begin position="27"/>
        <end position="563"/>
    </location>
</feature>
<dbReference type="Proteomes" id="UP000694867">
    <property type="component" value="Unplaced"/>
</dbReference>
<evidence type="ECO:0000256" key="2">
    <source>
        <dbReference type="ARBA" id="ARBA00004367"/>
    </source>
</evidence>
<evidence type="ECO:0000256" key="6">
    <source>
        <dbReference type="ARBA" id="ARBA00022630"/>
    </source>
</evidence>
<evidence type="ECO:0000256" key="5">
    <source>
        <dbReference type="ARBA" id="ARBA00022448"/>
    </source>
</evidence>
<keyword evidence="9 17" id="KW-0274">FAD</keyword>
<dbReference type="SUPFAM" id="SSF110019">
    <property type="entry name" value="ERO1-like"/>
    <property type="match status" value="2"/>
</dbReference>
<feature type="disulfide bond" description="Redox-active" evidence="18">
    <location>
        <begin position="85"/>
        <end position="90"/>
    </location>
</feature>
<proteinExistence type="inferred from homology"/>
<evidence type="ECO:0000256" key="4">
    <source>
        <dbReference type="ARBA" id="ARBA00011802"/>
    </source>
</evidence>
<keyword evidence="8" id="KW-0256">Endoplasmic reticulum</keyword>
<dbReference type="KEGG" id="goe:100901939"/>
<keyword evidence="14" id="KW-0325">Glycoprotein</keyword>
<evidence type="ECO:0000256" key="19">
    <source>
        <dbReference type="SAM" id="MobiDB-lite"/>
    </source>
</evidence>
<dbReference type="GO" id="GO:0015035">
    <property type="term" value="F:protein-disulfide reductase activity"/>
    <property type="evidence" value="ECO:0007669"/>
    <property type="project" value="InterPro"/>
</dbReference>
<protein>
    <submittedName>
        <fullName evidence="22">ERO1-like protein beta</fullName>
    </submittedName>
</protein>
<dbReference type="Pfam" id="PF04137">
    <property type="entry name" value="ERO1"/>
    <property type="match status" value="2"/>
</dbReference>
<keyword evidence="12" id="KW-0472">Membrane</keyword>
<keyword evidence="21" id="KW-1185">Reference proteome</keyword>
<dbReference type="InterPro" id="IPR007266">
    <property type="entry name" value="Ero1"/>
</dbReference>
<feature type="active site" description="Nucleophile" evidence="16">
    <location>
        <position position="486"/>
    </location>
</feature>
<evidence type="ECO:0000313" key="21">
    <source>
        <dbReference type="Proteomes" id="UP000694867"/>
    </source>
</evidence>
<evidence type="ECO:0000256" key="12">
    <source>
        <dbReference type="ARBA" id="ARBA00023136"/>
    </source>
</evidence>
<dbReference type="GO" id="GO:0034975">
    <property type="term" value="P:protein folding in endoplasmic reticulum"/>
    <property type="evidence" value="ECO:0007669"/>
    <property type="project" value="InterPro"/>
</dbReference>
<dbReference type="PIRSF" id="PIRSF017205">
    <property type="entry name" value="ERO1"/>
    <property type="match status" value="1"/>
</dbReference>
<evidence type="ECO:0000256" key="11">
    <source>
        <dbReference type="ARBA" id="ARBA00023002"/>
    </source>
</evidence>
<dbReference type="GO" id="GO:0071949">
    <property type="term" value="F:FAD binding"/>
    <property type="evidence" value="ECO:0007669"/>
    <property type="project" value="InterPro"/>
</dbReference>
<feature type="region of interest" description="Disordered" evidence="19">
    <location>
        <begin position="116"/>
        <end position="136"/>
    </location>
</feature>
<evidence type="ECO:0000256" key="15">
    <source>
        <dbReference type="ARBA" id="ARBA00023284"/>
    </source>
</evidence>
<dbReference type="AlphaFoldDB" id="A0AAJ7L825"/>
<feature type="disulfide bond" description="Redox-active" evidence="18">
    <location>
        <begin position="486"/>
        <end position="489"/>
    </location>
</feature>
<sequence>MYFILRRRSGMFACVSVLLLFAVATGDHQLDGLVDECECNINDIANFNSFRIYPQIQAIVRKDYFRYFKVDLTRECPFWHDDSKCALRDCSVEVCDADDIPFVKAEKLRLESGSGDFEDEVSLESSQPKAHDSEDKAVEDLPYYERAKTGSVESVLLETTATSPPKVEKPHASTQNVMPTTTSEVKITMATTVQPTRDLNTSEKHSIDQSQAQNTTAGDTRSVITQKDREPDNEASCKEDNRTLGKIDVTISEESLKEFESWKKHDDSQQDFCLFDDENSTNASYVDLLLNPERFTGYAGPSANRVWKTIYDENCFKGPNGSPFELNQMCLEKRVFYRAISGLHSSINIHLCAEYYLPKMGKIVLPGEPMWGANLEEFNLRFSDERTHSAGSRRLKNLHFLYLLELRAINKASSYLSRAPFYTSRPEDTVETRVAVDKFLKTVGEFGSHFDERKMFVGTNAESRQLKEEFRQHFRNISSIMDCVGCDKCRLWGKLQTQGLGTALKILFSSEGEITALTRTEIVTLFNAFSRLSNSLIQLENFKKLNRLKATAKASQFGLKMEL</sequence>
<keyword evidence="7 20" id="KW-0732">Signal</keyword>
<keyword evidence="10" id="KW-0249">Electron transport</keyword>
<feature type="compositionally biased region" description="Polar residues" evidence="19">
    <location>
        <begin position="208"/>
        <end position="225"/>
    </location>
</feature>
<dbReference type="InterPro" id="IPR037192">
    <property type="entry name" value="ERO1-like_sf"/>
</dbReference>
<dbReference type="GO" id="GO:0016972">
    <property type="term" value="F:thiol oxidase activity"/>
    <property type="evidence" value="ECO:0007669"/>
    <property type="project" value="InterPro"/>
</dbReference>
<evidence type="ECO:0000256" key="9">
    <source>
        <dbReference type="ARBA" id="ARBA00022827"/>
    </source>
</evidence>
<feature type="binding site" evidence="17">
    <location>
        <position position="341"/>
    </location>
    <ligand>
        <name>FAD</name>
        <dbReference type="ChEBI" id="CHEBI:57692"/>
    </ligand>
</feature>
<reference evidence="22" key="1">
    <citation type="submission" date="2025-08" db="UniProtKB">
        <authorList>
            <consortium name="RefSeq"/>
        </authorList>
    </citation>
    <scope>IDENTIFICATION</scope>
</reference>
<keyword evidence="5" id="KW-0813">Transport</keyword>
<evidence type="ECO:0000256" key="16">
    <source>
        <dbReference type="PIRSR" id="PIRSR017205-1"/>
    </source>
</evidence>
<keyword evidence="13 18" id="KW-1015">Disulfide bond</keyword>
<feature type="binding site" evidence="17">
    <location>
        <position position="381"/>
    </location>
    <ligand>
        <name>FAD</name>
        <dbReference type="ChEBI" id="CHEBI:57692"/>
    </ligand>
</feature>
<comment type="similarity">
    <text evidence="3">Belongs to the EROs family.</text>
</comment>
<feature type="compositionally biased region" description="Basic and acidic residues" evidence="19">
    <location>
        <begin position="226"/>
        <end position="241"/>
    </location>
</feature>
<feature type="binding site" evidence="17">
    <location>
        <position position="344"/>
    </location>
    <ligand>
        <name>FAD</name>
        <dbReference type="ChEBI" id="CHEBI:57692"/>
    </ligand>
</feature>
<dbReference type="RefSeq" id="XP_018496689.2">
    <property type="nucleotide sequence ID" value="XM_018641173.2"/>
</dbReference>
<evidence type="ECO:0000256" key="17">
    <source>
        <dbReference type="PIRSR" id="PIRSR017205-2"/>
    </source>
</evidence>
<evidence type="ECO:0000256" key="13">
    <source>
        <dbReference type="ARBA" id="ARBA00023157"/>
    </source>
</evidence>
<accession>A0AAJ7L825</accession>
<comment type="subunit">
    <text evidence="4">May function both as a monomer and a homodimer.</text>
</comment>
<evidence type="ECO:0000256" key="1">
    <source>
        <dbReference type="ARBA" id="ARBA00001974"/>
    </source>
</evidence>
<dbReference type="GeneID" id="100901939"/>
<dbReference type="CTD" id="38500"/>
<comment type="subcellular location">
    <subcellularLocation>
        <location evidence="2">Endoplasmic reticulum membrane</location>
        <topology evidence="2">Peripheral membrane protein</topology>
        <orientation evidence="2">Lumenal side</orientation>
    </subcellularLocation>
</comment>
<dbReference type="PANTHER" id="PTHR12613:SF0">
    <property type="entry name" value="ERO1-LIKE PROTEIN"/>
    <property type="match status" value="1"/>
</dbReference>
<dbReference type="GO" id="GO:0005789">
    <property type="term" value="C:endoplasmic reticulum membrane"/>
    <property type="evidence" value="ECO:0007669"/>
    <property type="project" value="UniProtKB-SubCell"/>
</dbReference>
<evidence type="ECO:0000256" key="3">
    <source>
        <dbReference type="ARBA" id="ARBA00008277"/>
    </source>
</evidence>
<keyword evidence="11" id="KW-0560">Oxidoreductase</keyword>
<evidence type="ECO:0000313" key="22">
    <source>
        <dbReference type="RefSeq" id="XP_018496689.2"/>
    </source>
</evidence>
<organism evidence="21 22">
    <name type="scientific">Galendromus occidentalis</name>
    <name type="common">western predatory mite</name>
    <dbReference type="NCBI Taxonomy" id="34638"/>
    <lineage>
        <taxon>Eukaryota</taxon>
        <taxon>Metazoa</taxon>
        <taxon>Ecdysozoa</taxon>
        <taxon>Arthropoda</taxon>
        <taxon>Chelicerata</taxon>
        <taxon>Arachnida</taxon>
        <taxon>Acari</taxon>
        <taxon>Parasitiformes</taxon>
        <taxon>Mesostigmata</taxon>
        <taxon>Gamasina</taxon>
        <taxon>Phytoseioidea</taxon>
        <taxon>Phytoseiidae</taxon>
        <taxon>Typhlodrominae</taxon>
        <taxon>Galendromus</taxon>
    </lineage>
</organism>
<evidence type="ECO:0000256" key="10">
    <source>
        <dbReference type="ARBA" id="ARBA00022982"/>
    </source>
</evidence>
<evidence type="ECO:0000256" key="8">
    <source>
        <dbReference type="ARBA" id="ARBA00022824"/>
    </source>
</evidence>
<comment type="cofactor">
    <cofactor evidence="1 17">
        <name>FAD</name>
        <dbReference type="ChEBI" id="CHEBI:57692"/>
    </cofactor>
</comment>
<gene>
    <name evidence="22" type="primary">LOC100901939</name>
</gene>
<feature type="binding site" evidence="17">
    <location>
        <position position="294"/>
    </location>
    <ligand>
        <name>FAD</name>
        <dbReference type="ChEBI" id="CHEBI:57692"/>
    </ligand>
</feature>
<evidence type="ECO:0000256" key="20">
    <source>
        <dbReference type="SAM" id="SignalP"/>
    </source>
</evidence>
<feature type="binding site" evidence="17">
    <location>
        <position position="296"/>
    </location>
    <ligand>
        <name>FAD</name>
        <dbReference type="ChEBI" id="CHEBI:57692"/>
    </ligand>
</feature>
<feature type="binding site" evidence="17">
    <location>
        <position position="307"/>
    </location>
    <ligand>
        <name>FAD</name>
        <dbReference type="ChEBI" id="CHEBI:57692"/>
    </ligand>
</feature>